<feature type="domain" description="Amidohydrolase-related" evidence="13">
    <location>
        <begin position="51"/>
        <end position="378"/>
    </location>
</feature>
<dbReference type="SUPFAM" id="SSF51338">
    <property type="entry name" value="Composite domain of metallo-dependent hydrolases"/>
    <property type="match status" value="1"/>
</dbReference>
<evidence type="ECO:0000256" key="2">
    <source>
        <dbReference type="ARBA" id="ARBA00011899"/>
    </source>
</evidence>
<dbReference type="Gene3D" id="3.20.20.140">
    <property type="entry name" value="Metal-dependent hydrolases"/>
    <property type="match status" value="1"/>
</dbReference>
<dbReference type="InterPro" id="IPR006680">
    <property type="entry name" value="Amidohydro-rel"/>
</dbReference>
<organism evidence="14 15">
    <name type="scientific">Jeotgalibaca ciconiae</name>
    <dbReference type="NCBI Taxonomy" id="2496265"/>
    <lineage>
        <taxon>Bacteria</taxon>
        <taxon>Bacillati</taxon>
        <taxon>Bacillota</taxon>
        <taxon>Bacilli</taxon>
        <taxon>Lactobacillales</taxon>
        <taxon>Carnobacteriaceae</taxon>
        <taxon>Jeotgalibaca</taxon>
    </lineage>
</organism>
<dbReference type="AlphaFoldDB" id="A0A3S9HC59"/>
<dbReference type="InterPro" id="IPR032466">
    <property type="entry name" value="Metal_Hydrolase"/>
</dbReference>
<dbReference type="FunFam" id="3.20.20.140:FF:000004">
    <property type="entry name" value="N-acetylglucosamine-6-phosphate deacetylase"/>
    <property type="match status" value="1"/>
</dbReference>
<evidence type="ECO:0000256" key="1">
    <source>
        <dbReference type="ARBA" id="ARBA00010716"/>
    </source>
</evidence>
<dbReference type="SUPFAM" id="SSF51556">
    <property type="entry name" value="Metallo-dependent hydrolases"/>
    <property type="match status" value="1"/>
</dbReference>
<dbReference type="InterPro" id="IPR003764">
    <property type="entry name" value="GlcNAc_6-P_deAcase"/>
</dbReference>
<feature type="binding site" evidence="12">
    <location>
        <position position="194"/>
    </location>
    <ligand>
        <name>Zn(2+)</name>
        <dbReference type="ChEBI" id="CHEBI:29105"/>
    </ligand>
</feature>
<dbReference type="Gene3D" id="2.30.40.10">
    <property type="entry name" value="Urease, subunit C, domain 1"/>
    <property type="match status" value="1"/>
</dbReference>
<evidence type="ECO:0000256" key="10">
    <source>
        <dbReference type="PIRSR" id="PIRSR038994-1"/>
    </source>
</evidence>
<dbReference type="EMBL" id="CP034465">
    <property type="protein sequence ID" value="AZP04753.1"/>
    <property type="molecule type" value="Genomic_DNA"/>
</dbReference>
<feature type="binding site" evidence="12">
    <location>
        <position position="128"/>
    </location>
    <ligand>
        <name>Zn(2+)</name>
        <dbReference type="ChEBI" id="CHEBI:29105"/>
    </ligand>
</feature>
<feature type="binding site" evidence="12">
    <location>
        <position position="215"/>
    </location>
    <ligand>
        <name>Zn(2+)</name>
        <dbReference type="ChEBI" id="CHEBI:29105"/>
    </ligand>
</feature>
<dbReference type="GO" id="GO:0046872">
    <property type="term" value="F:metal ion binding"/>
    <property type="evidence" value="ECO:0007669"/>
    <property type="project" value="UniProtKB-KW"/>
</dbReference>
<dbReference type="Proteomes" id="UP000273326">
    <property type="component" value="Chromosome"/>
</dbReference>
<evidence type="ECO:0000256" key="12">
    <source>
        <dbReference type="PIRSR" id="PIRSR038994-3"/>
    </source>
</evidence>
<dbReference type="CDD" id="cd00854">
    <property type="entry name" value="NagA"/>
    <property type="match status" value="1"/>
</dbReference>
<evidence type="ECO:0000256" key="9">
    <source>
        <dbReference type="PIRNR" id="PIRNR038994"/>
    </source>
</evidence>
<feature type="binding site" evidence="11">
    <location>
        <position position="250"/>
    </location>
    <ligand>
        <name>substrate</name>
    </ligand>
</feature>
<dbReference type="EC" id="3.5.1.25" evidence="2"/>
<accession>A0A3S9HC59</accession>
<comment type="cofactor">
    <cofactor evidence="12">
        <name>a divalent metal cation</name>
        <dbReference type="ChEBI" id="CHEBI:60240"/>
    </cofactor>
    <text evidence="12">Binds 1 divalent metal cation per subunit.</text>
</comment>
<evidence type="ECO:0000259" key="13">
    <source>
        <dbReference type="Pfam" id="PF01979"/>
    </source>
</evidence>
<dbReference type="PANTHER" id="PTHR11113">
    <property type="entry name" value="N-ACETYLGLUCOSAMINE-6-PHOSPHATE DEACETYLASE"/>
    <property type="match status" value="1"/>
</dbReference>
<dbReference type="PIRSF" id="PIRSF038994">
    <property type="entry name" value="NagA"/>
    <property type="match status" value="1"/>
</dbReference>
<keyword evidence="5 9" id="KW-0378">Hydrolase</keyword>
<name>A0A3S9HC59_9LACT</name>
<evidence type="ECO:0000313" key="15">
    <source>
        <dbReference type="Proteomes" id="UP000273326"/>
    </source>
</evidence>
<keyword evidence="15" id="KW-1185">Reference proteome</keyword>
<dbReference type="Pfam" id="PF01979">
    <property type="entry name" value="Amidohydro_1"/>
    <property type="match status" value="1"/>
</dbReference>
<feature type="binding site" evidence="11">
    <location>
        <begin position="218"/>
        <end position="219"/>
    </location>
    <ligand>
        <name>substrate</name>
    </ligand>
</feature>
<dbReference type="InterPro" id="IPR011059">
    <property type="entry name" value="Metal-dep_hydrolase_composite"/>
</dbReference>
<keyword evidence="4 12" id="KW-0479">Metal-binding</keyword>
<sequence>MNKYIYADTFYLPEKTEGPGYLEISHGTFGRFTTEKPSEDAEVIDYSGKQIAPGLVDTHIHGFKGHDVMDNDVEGLNVIAEGILQGGVTSFLPTTLTASTEQLNDVCQTIGENAATIRGAKIQGIFLEGPFFSEVYKGAQNPKYMGDPSIEKLAKWQELAKGQVKKIAIAPEREGTLEFINYAKENDVYTAIAHTDATYDQCKAAVEHGANIFVHTFNGMRGLHHREPGVVGAAISLKEAFSELICDGHHVHPVSAGIVMDAHGRDKTMFVTDCMRGGGIGDGESTLGEFEVIIKDGAARLKSSGSLAGSVLELIEAVQNVVHWGIATPEEAIKMASIVPAQSVGIDDVCGQIKEGYAADFIVLDNQLKLEKTYLNGEIAYQK</sequence>
<evidence type="ECO:0000256" key="8">
    <source>
        <dbReference type="ARBA" id="ARBA00060590"/>
    </source>
</evidence>
<dbReference type="NCBIfam" id="TIGR00221">
    <property type="entry name" value="nagA"/>
    <property type="match status" value="1"/>
</dbReference>
<comment type="pathway">
    <text evidence="8">Amino-sugar metabolism; N-acetylneuraminate degradation; D-fructose 6-phosphate from N-acetylneuraminate: step 4/5.</text>
</comment>
<comment type="catalytic activity">
    <reaction evidence="7">
        <text>N-acetyl-D-glucosamine 6-phosphate + H2O = D-glucosamine 6-phosphate + acetate</text>
        <dbReference type="Rhea" id="RHEA:22936"/>
        <dbReference type="ChEBI" id="CHEBI:15377"/>
        <dbReference type="ChEBI" id="CHEBI:30089"/>
        <dbReference type="ChEBI" id="CHEBI:57513"/>
        <dbReference type="ChEBI" id="CHEBI:58725"/>
        <dbReference type="EC" id="3.5.1.25"/>
    </reaction>
</comment>
<feature type="binding site" evidence="11">
    <location>
        <begin position="307"/>
        <end position="309"/>
    </location>
    <ligand>
        <name>substrate</name>
    </ligand>
</feature>
<feature type="active site" description="Proton donor/acceptor" evidence="10">
    <location>
        <position position="273"/>
    </location>
</feature>
<dbReference type="RefSeq" id="WP_126110472.1">
    <property type="nucleotide sequence ID" value="NZ_CP034465.1"/>
</dbReference>
<feature type="binding site" evidence="11">
    <location>
        <position position="226"/>
    </location>
    <ligand>
        <name>substrate</name>
    </ligand>
</feature>
<keyword evidence="6 9" id="KW-0119">Carbohydrate metabolism</keyword>
<evidence type="ECO:0000313" key="14">
    <source>
        <dbReference type="EMBL" id="AZP04753.1"/>
    </source>
</evidence>
<feature type="binding site" evidence="11">
    <location>
        <position position="139"/>
    </location>
    <ligand>
        <name>substrate</name>
    </ligand>
</feature>
<evidence type="ECO:0000256" key="7">
    <source>
        <dbReference type="ARBA" id="ARBA00047647"/>
    </source>
</evidence>
<dbReference type="OrthoDB" id="9776488at2"/>
<dbReference type="GO" id="GO:0006046">
    <property type="term" value="P:N-acetylglucosamine catabolic process"/>
    <property type="evidence" value="ECO:0007669"/>
    <property type="project" value="TreeGrafter"/>
</dbReference>
<evidence type="ECO:0000256" key="3">
    <source>
        <dbReference type="ARBA" id="ARBA00018029"/>
    </source>
</evidence>
<reference evidence="15" key="1">
    <citation type="submission" date="2018-12" db="EMBL/GenBank/DDBJ databases">
        <title>Complete genome sequencing of Jeotgalibaca sp. H21T32.</title>
        <authorList>
            <person name="Bae J.-W."/>
            <person name="Lee S.-Y."/>
        </authorList>
    </citation>
    <scope>NUCLEOTIDE SEQUENCE [LARGE SCALE GENOMIC DNA]</scope>
    <source>
        <strain evidence="15">H21T32</strain>
    </source>
</reference>
<evidence type="ECO:0000256" key="6">
    <source>
        <dbReference type="ARBA" id="ARBA00023277"/>
    </source>
</evidence>
<protein>
    <recommendedName>
        <fullName evidence="3">N-acetylglucosamine-6-phosphate deacetylase</fullName>
        <ecNumber evidence="2">3.5.1.25</ecNumber>
    </recommendedName>
</protein>
<proteinExistence type="inferred from homology"/>
<comment type="similarity">
    <text evidence="1 9">Belongs to the metallo-dependent hydrolases superfamily. NagA family.</text>
</comment>
<dbReference type="GO" id="GO:0008448">
    <property type="term" value="F:N-acetylglucosamine-6-phosphate deacetylase activity"/>
    <property type="evidence" value="ECO:0007669"/>
    <property type="project" value="UniProtKB-EC"/>
</dbReference>
<gene>
    <name evidence="14" type="primary">nagA</name>
    <name evidence="14" type="ORF">EJN90_08955</name>
</gene>
<evidence type="ECO:0000256" key="5">
    <source>
        <dbReference type="ARBA" id="ARBA00022801"/>
    </source>
</evidence>
<evidence type="ECO:0000256" key="11">
    <source>
        <dbReference type="PIRSR" id="PIRSR038994-2"/>
    </source>
</evidence>
<dbReference type="PANTHER" id="PTHR11113:SF14">
    <property type="entry name" value="N-ACETYLGLUCOSAMINE-6-PHOSPHATE DEACETYLASE"/>
    <property type="match status" value="1"/>
</dbReference>
<evidence type="ECO:0000256" key="4">
    <source>
        <dbReference type="ARBA" id="ARBA00022723"/>
    </source>
</evidence>
<dbReference type="KEGG" id="jeh:EJN90_08955"/>